<protein>
    <submittedName>
        <fullName evidence="5">HPt (Histidine-containing phosphotransfer) domain-containing protein</fullName>
    </submittedName>
</protein>
<name>A0A1G7ZEZ6_9VIBR</name>
<keyword evidence="2" id="KW-0597">Phosphoprotein</keyword>
<accession>A0A1G7ZEZ6</accession>
<evidence type="ECO:0000256" key="3">
    <source>
        <dbReference type="SAM" id="Phobius"/>
    </source>
</evidence>
<feature type="transmembrane region" description="Helical" evidence="3">
    <location>
        <begin position="7"/>
        <end position="27"/>
    </location>
</feature>
<evidence type="ECO:0000313" key="5">
    <source>
        <dbReference type="EMBL" id="SDH07137.1"/>
    </source>
</evidence>
<dbReference type="SUPFAM" id="SSF47226">
    <property type="entry name" value="Histidine-containing phosphotransfer domain, HPT domain"/>
    <property type="match status" value="1"/>
</dbReference>
<dbReference type="InterPro" id="IPR008207">
    <property type="entry name" value="Sig_transdc_His_kin_Hpt_dom"/>
</dbReference>
<reference evidence="5 6" key="1">
    <citation type="submission" date="2016-10" db="EMBL/GenBank/DDBJ databases">
        <authorList>
            <person name="de Groot N.N."/>
        </authorList>
    </citation>
    <scope>NUCLEOTIDE SEQUENCE [LARGE SCALE GENOMIC DNA]</scope>
    <source>
        <strain evidence="5 6">CGMCC 1.10228</strain>
    </source>
</reference>
<dbReference type="Proteomes" id="UP000198854">
    <property type="component" value="Unassembled WGS sequence"/>
</dbReference>
<dbReference type="GO" id="GO:0000160">
    <property type="term" value="P:phosphorelay signal transduction system"/>
    <property type="evidence" value="ECO:0007669"/>
    <property type="project" value="UniProtKB-KW"/>
</dbReference>
<keyword evidence="1" id="KW-0902">Two-component regulatory system</keyword>
<gene>
    <name evidence="5" type="ORF">SAMN04488136_107158</name>
</gene>
<proteinExistence type="predicted"/>
<evidence type="ECO:0000259" key="4">
    <source>
        <dbReference type="PROSITE" id="PS50894"/>
    </source>
</evidence>
<dbReference type="Gene3D" id="1.20.120.160">
    <property type="entry name" value="HPT domain"/>
    <property type="match status" value="1"/>
</dbReference>
<evidence type="ECO:0000256" key="1">
    <source>
        <dbReference type="ARBA" id="ARBA00023012"/>
    </source>
</evidence>
<organism evidence="5 6">
    <name type="scientific">Vibrio xiamenensis</name>
    <dbReference type="NCBI Taxonomy" id="861298"/>
    <lineage>
        <taxon>Bacteria</taxon>
        <taxon>Pseudomonadati</taxon>
        <taxon>Pseudomonadota</taxon>
        <taxon>Gammaproteobacteria</taxon>
        <taxon>Vibrionales</taxon>
        <taxon>Vibrionaceae</taxon>
        <taxon>Vibrio</taxon>
    </lineage>
</organism>
<sequence length="388" mass="44665">MGSKVKWLIGIGVLWIVCLAAIVWDLYQTKASLGYIHQLRNQVFDFRQDYFEHKPYRTHDLRSIATRIESINHLSQALEQQNHSFSFHPDLSQLLYTLDRFLDQSQQYLSVEFDVIELIQLLQTLRKKYADDPEQQNNYFKISTYVFEVLYAEQRNNPDIFLAFDRLFQYSLEQTGDTQNDLQTALAKASQVLNGYAQGFYLVNKLVRHPFYTQVVKVEDEYEELLNYHVWFTLAISSLFIGYVLVVGPRVVHREAQQEAKPQAQPSSPDPSSRVEAVVHFDEMSDILGNDEDAMVMVLKVFLQDHSNDQALLRQAIDEGRREQATRLAHSLKGIGGGLSAPLLTEAARDLEMALVNQSADVEDKLARLNGVLLRVLEEVRDHLESEK</sequence>
<feature type="modified residue" description="Phosphohistidine" evidence="2">
    <location>
        <position position="330"/>
    </location>
</feature>
<dbReference type="InterPro" id="IPR036641">
    <property type="entry name" value="HPT_dom_sf"/>
</dbReference>
<dbReference type="EMBL" id="FNDD01000007">
    <property type="protein sequence ID" value="SDH07137.1"/>
    <property type="molecule type" value="Genomic_DNA"/>
</dbReference>
<dbReference type="AlphaFoldDB" id="A0A1G7ZEZ6"/>
<dbReference type="OrthoDB" id="5913787at2"/>
<keyword evidence="6" id="KW-1185">Reference proteome</keyword>
<dbReference type="GO" id="GO:0004672">
    <property type="term" value="F:protein kinase activity"/>
    <property type="evidence" value="ECO:0007669"/>
    <property type="project" value="UniProtKB-ARBA"/>
</dbReference>
<feature type="domain" description="HPt" evidence="4">
    <location>
        <begin position="291"/>
        <end position="388"/>
    </location>
</feature>
<keyword evidence="3" id="KW-0472">Membrane</keyword>
<dbReference type="PROSITE" id="PS50894">
    <property type="entry name" value="HPT"/>
    <property type="match status" value="1"/>
</dbReference>
<dbReference type="STRING" id="861298.SAMN04488136_107158"/>
<evidence type="ECO:0000313" key="6">
    <source>
        <dbReference type="Proteomes" id="UP000198854"/>
    </source>
</evidence>
<evidence type="ECO:0000256" key="2">
    <source>
        <dbReference type="PROSITE-ProRule" id="PRU00110"/>
    </source>
</evidence>
<keyword evidence="3" id="KW-1133">Transmembrane helix</keyword>
<dbReference type="RefSeq" id="WP_093272035.1">
    <property type="nucleotide sequence ID" value="NZ_FNDD01000007.1"/>
</dbReference>
<dbReference type="Pfam" id="PF01627">
    <property type="entry name" value="Hpt"/>
    <property type="match status" value="1"/>
</dbReference>
<keyword evidence="3" id="KW-0812">Transmembrane</keyword>